<evidence type="ECO:0000313" key="2">
    <source>
        <dbReference type="EMBL" id="KRX42855.1"/>
    </source>
</evidence>
<keyword evidence="3" id="KW-1185">Reference proteome</keyword>
<feature type="signal peptide" evidence="1">
    <location>
        <begin position="1"/>
        <end position="19"/>
    </location>
</feature>
<dbReference type="AlphaFoldDB" id="A0A0V0TW95"/>
<comment type="caution">
    <text evidence="2">The sequence shown here is derived from an EMBL/GenBank/DDBJ whole genome shotgun (WGS) entry which is preliminary data.</text>
</comment>
<reference evidence="2 3" key="1">
    <citation type="submission" date="2015-01" db="EMBL/GenBank/DDBJ databases">
        <title>Evolution of Trichinella species and genotypes.</title>
        <authorList>
            <person name="Korhonen P.K."/>
            <person name="Edoardo P."/>
            <person name="Giuseppe L.R."/>
            <person name="Gasser R.B."/>
        </authorList>
    </citation>
    <scope>NUCLEOTIDE SEQUENCE [LARGE SCALE GENOMIC DNA]</scope>
    <source>
        <strain evidence="2">ISS417</strain>
    </source>
</reference>
<accession>A0A0V0TW95</accession>
<dbReference type="EMBL" id="JYDJ01000133">
    <property type="protein sequence ID" value="KRX42855.1"/>
    <property type="molecule type" value="Genomic_DNA"/>
</dbReference>
<feature type="chain" id="PRO_5006869497" evidence="1">
    <location>
        <begin position="20"/>
        <end position="66"/>
    </location>
</feature>
<sequence length="66" mass="7415">MSCLFNSITLIFHLMIAASRNDEQYLQKWDAEASEQCFSVERALDSSRHCIGGNRLVRSPAPSPTD</sequence>
<evidence type="ECO:0000313" key="3">
    <source>
        <dbReference type="Proteomes" id="UP000055048"/>
    </source>
</evidence>
<gene>
    <name evidence="2" type="ORF">T05_12426</name>
</gene>
<dbReference type="Proteomes" id="UP000055048">
    <property type="component" value="Unassembled WGS sequence"/>
</dbReference>
<proteinExistence type="predicted"/>
<keyword evidence="1" id="KW-0732">Signal</keyword>
<protein>
    <submittedName>
        <fullName evidence="2">Uncharacterized protein</fullName>
    </submittedName>
</protein>
<organism evidence="2 3">
    <name type="scientific">Trichinella murrelli</name>
    <dbReference type="NCBI Taxonomy" id="144512"/>
    <lineage>
        <taxon>Eukaryota</taxon>
        <taxon>Metazoa</taxon>
        <taxon>Ecdysozoa</taxon>
        <taxon>Nematoda</taxon>
        <taxon>Enoplea</taxon>
        <taxon>Dorylaimia</taxon>
        <taxon>Trichinellida</taxon>
        <taxon>Trichinellidae</taxon>
        <taxon>Trichinella</taxon>
    </lineage>
</organism>
<evidence type="ECO:0000256" key="1">
    <source>
        <dbReference type="SAM" id="SignalP"/>
    </source>
</evidence>
<name>A0A0V0TW95_9BILA</name>